<evidence type="ECO:0000256" key="8">
    <source>
        <dbReference type="ARBA" id="ARBA00022989"/>
    </source>
</evidence>
<feature type="transmembrane region" description="Helical" evidence="10">
    <location>
        <begin position="192"/>
        <end position="212"/>
    </location>
</feature>
<proteinExistence type="inferred from homology"/>
<dbReference type="PANTHER" id="PTHR30183:SF8">
    <property type="entry name" value="MOLYBDENUM TRANSPORT SYSTEM PERMEASE"/>
    <property type="match status" value="1"/>
</dbReference>
<feature type="domain" description="ABC transmembrane type-1" evidence="12">
    <location>
        <begin position="7"/>
        <end position="211"/>
    </location>
</feature>
<keyword evidence="5" id="KW-1003">Cell membrane</keyword>
<dbReference type="Gene3D" id="1.10.3720.10">
    <property type="entry name" value="MetI-like"/>
    <property type="match status" value="1"/>
</dbReference>
<dbReference type="Pfam" id="PF00528">
    <property type="entry name" value="BPD_transp_1"/>
    <property type="match status" value="1"/>
</dbReference>
<dbReference type="GO" id="GO:0015098">
    <property type="term" value="F:molybdate ion transmembrane transporter activity"/>
    <property type="evidence" value="ECO:0007669"/>
    <property type="project" value="UniProtKB-UniRule"/>
</dbReference>
<evidence type="ECO:0000256" key="6">
    <source>
        <dbReference type="ARBA" id="ARBA00022505"/>
    </source>
</evidence>
<evidence type="ECO:0000256" key="9">
    <source>
        <dbReference type="ARBA" id="ARBA00023136"/>
    </source>
</evidence>
<keyword evidence="4 10" id="KW-0813">Transport</keyword>
<dbReference type="EMBL" id="CP000681">
    <property type="protein sequence ID" value="ABP74126.1"/>
    <property type="molecule type" value="Genomic_DNA"/>
</dbReference>
<evidence type="ECO:0000256" key="5">
    <source>
        <dbReference type="ARBA" id="ARBA00022475"/>
    </source>
</evidence>
<evidence type="ECO:0000256" key="7">
    <source>
        <dbReference type="ARBA" id="ARBA00022692"/>
    </source>
</evidence>
<evidence type="ECO:0000313" key="13">
    <source>
        <dbReference type="EMBL" id="ABP74126.1"/>
    </source>
</evidence>
<evidence type="ECO:0000256" key="10">
    <source>
        <dbReference type="RuleBase" id="RU363032"/>
    </source>
</evidence>
<dbReference type="CDD" id="cd06261">
    <property type="entry name" value="TM_PBP2"/>
    <property type="match status" value="1"/>
</dbReference>
<dbReference type="NCBIfam" id="TIGR02141">
    <property type="entry name" value="modB_ABC"/>
    <property type="match status" value="1"/>
</dbReference>
<sequence precursor="true">MMDWQALWLSVKLSGITVLVLIPLAILAGRALAYRQFVGKSWVEALIMVPLVLPPTVIGYYLLVGLGSQSWLGQWIEQVIGQQLVFHFSGLVIASVLVNIPFAVQPIQRAFETVPNDVRDAAACCGMSRLKILLKIELPMVWPGVLTALVLCFSHVLGEFGVVLMMGGNIAGETKTISIAIYDSVQSFDFNAAGTMSLVLLLFAVTALALTTSLSRRLGGQRGANHR</sequence>
<comment type="similarity">
    <text evidence="3 11">Belongs to the binding-protein-dependent transport system permease family. CysTW subfamily.</text>
</comment>
<dbReference type="PROSITE" id="PS50928">
    <property type="entry name" value="ABC_TM1"/>
    <property type="match status" value="1"/>
</dbReference>
<reference evidence="13" key="1">
    <citation type="submission" date="2007-04" db="EMBL/GenBank/DDBJ databases">
        <title>Complete sequence of Shewanella putrefaciens CN-32.</title>
        <authorList>
            <consortium name="US DOE Joint Genome Institute"/>
            <person name="Copeland A."/>
            <person name="Lucas S."/>
            <person name="Lapidus A."/>
            <person name="Barry K."/>
            <person name="Detter J.C."/>
            <person name="Glavina del Rio T."/>
            <person name="Hammon N."/>
            <person name="Israni S."/>
            <person name="Dalin E."/>
            <person name="Tice H."/>
            <person name="Pitluck S."/>
            <person name="Chain P."/>
            <person name="Malfatti S."/>
            <person name="Shin M."/>
            <person name="Vergez L."/>
            <person name="Schmutz J."/>
            <person name="Larimer F."/>
            <person name="Land M."/>
            <person name="Hauser L."/>
            <person name="Kyrpides N."/>
            <person name="Mikhailova N."/>
            <person name="Romine M.F."/>
            <person name="Fredrickson J."/>
            <person name="Tiedje J."/>
            <person name="Richardson P."/>
        </authorList>
    </citation>
    <scope>NUCLEOTIDE SEQUENCE [LARGE SCALE GENOMIC DNA]</scope>
    <source>
        <strain evidence="13">CN-32</strain>
    </source>
</reference>
<dbReference type="KEGG" id="spc:Sputcn32_0394"/>
<evidence type="ECO:0000256" key="3">
    <source>
        <dbReference type="ARBA" id="ARBA00007069"/>
    </source>
</evidence>
<evidence type="ECO:0000256" key="11">
    <source>
        <dbReference type="RuleBase" id="RU365097"/>
    </source>
</evidence>
<accession>A4Y2E3</accession>
<dbReference type="PANTHER" id="PTHR30183">
    <property type="entry name" value="MOLYBDENUM TRANSPORT SYSTEM PERMEASE PROTEIN MODB"/>
    <property type="match status" value="1"/>
</dbReference>
<dbReference type="STRING" id="319224.Sputcn32_0394"/>
<dbReference type="InterPro" id="IPR035906">
    <property type="entry name" value="MetI-like_sf"/>
</dbReference>
<keyword evidence="11" id="KW-0997">Cell inner membrane</keyword>
<feature type="transmembrane region" description="Helical" evidence="10">
    <location>
        <begin position="6"/>
        <end position="33"/>
    </location>
</feature>
<feature type="transmembrane region" description="Helical" evidence="10">
    <location>
        <begin position="84"/>
        <end position="104"/>
    </location>
</feature>
<keyword evidence="8 10" id="KW-1133">Transmembrane helix</keyword>
<evidence type="ECO:0000256" key="4">
    <source>
        <dbReference type="ARBA" id="ARBA00022448"/>
    </source>
</evidence>
<name>A4Y2E3_SHEPC</name>
<keyword evidence="6 11" id="KW-0500">Molybdenum</keyword>
<evidence type="ECO:0000256" key="2">
    <source>
        <dbReference type="ARBA" id="ARBA00004651"/>
    </source>
</evidence>
<evidence type="ECO:0000259" key="12">
    <source>
        <dbReference type="PROSITE" id="PS50928"/>
    </source>
</evidence>
<keyword evidence="9 10" id="KW-0472">Membrane</keyword>
<dbReference type="InterPro" id="IPR000515">
    <property type="entry name" value="MetI-like"/>
</dbReference>
<dbReference type="eggNOG" id="COG4149">
    <property type="taxonomic scope" value="Bacteria"/>
</dbReference>
<dbReference type="GO" id="GO:0005886">
    <property type="term" value="C:plasma membrane"/>
    <property type="evidence" value="ECO:0007669"/>
    <property type="project" value="UniProtKB-SubCell"/>
</dbReference>
<feature type="transmembrane region" description="Helical" evidence="10">
    <location>
        <begin position="138"/>
        <end position="157"/>
    </location>
</feature>
<feature type="transmembrane region" description="Helical" evidence="10">
    <location>
        <begin position="45"/>
        <end position="64"/>
    </location>
</feature>
<dbReference type="SUPFAM" id="SSF161098">
    <property type="entry name" value="MetI-like"/>
    <property type="match status" value="1"/>
</dbReference>
<evidence type="ECO:0000256" key="1">
    <source>
        <dbReference type="ARBA" id="ARBA00002949"/>
    </source>
</evidence>
<organism evidence="13">
    <name type="scientific">Shewanella putrefaciens (strain CN-32 / ATCC BAA-453)</name>
    <dbReference type="NCBI Taxonomy" id="319224"/>
    <lineage>
        <taxon>Bacteria</taxon>
        <taxon>Pseudomonadati</taxon>
        <taxon>Pseudomonadota</taxon>
        <taxon>Gammaproteobacteria</taxon>
        <taxon>Alteromonadales</taxon>
        <taxon>Shewanellaceae</taxon>
        <taxon>Shewanella</taxon>
    </lineage>
</organism>
<protein>
    <recommendedName>
        <fullName evidence="11">Molybdenum transport system permease</fullName>
    </recommendedName>
</protein>
<comment type="subcellular location">
    <subcellularLocation>
        <location evidence="11">Cell inner membrane</location>
        <topology evidence="11">Multi-pass membrane protein</topology>
    </subcellularLocation>
    <subcellularLocation>
        <location evidence="2 10">Cell membrane</location>
        <topology evidence="2 10">Multi-pass membrane protein</topology>
    </subcellularLocation>
</comment>
<keyword evidence="7 10" id="KW-0812">Transmembrane</keyword>
<comment type="function">
    <text evidence="1 11">Part of the binding-protein-dependent transport system for molybdenum; probably responsible for the translocation of the substrate across the membrane.</text>
</comment>
<gene>
    <name evidence="13" type="ordered locus">Sputcn32_0394</name>
</gene>
<dbReference type="HOGENOM" id="CLU_016047_14_3_6"/>
<dbReference type="InterPro" id="IPR011867">
    <property type="entry name" value="ModB_ABC"/>
</dbReference>
<dbReference type="AlphaFoldDB" id="A4Y2E3"/>